<comment type="caution">
    <text evidence="3">The sequence shown here is derived from an EMBL/GenBank/DDBJ whole genome shotgun (WGS) entry which is preliminary data.</text>
</comment>
<dbReference type="Gene3D" id="3.40.50.10610">
    <property type="entry name" value="ABC-type transport auxiliary lipoprotein component"/>
    <property type="match status" value="1"/>
</dbReference>
<dbReference type="Proteomes" id="UP000485562">
    <property type="component" value="Unassembled WGS sequence"/>
</dbReference>
<dbReference type="InterPro" id="IPR041215">
    <property type="entry name" value="FlgO_dom"/>
</dbReference>
<proteinExistence type="predicted"/>
<dbReference type="EMBL" id="MWDQ01000018">
    <property type="protein sequence ID" value="OQB75272.1"/>
    <property type="molecule type" value="Genomic_DNA"/>
</dbReference>
<evidence type="ECO:0000313" key="3">
    <source>
        <dbReference type="EMBL" id="OQB75272.1"/>
    </source>
</evidence>
<sequence>MYRIWGKIIAGVILLGTVSCFAADMEFTNKIRSITTNIIESVSDIQKKVVAITDFTDLEGNVTTLGRFFAEEITITLVQSTKQINVIDRLQLSKLLIDRHISNQGIIDPAFAKQIAQVSGAEVIITGTVYPVANSVYLSVKIIDVSSAKIYAAGSEIIARDRILDDLIKSTGTSITQQKEVAADEKPFSPQVRQADVFVFVLKEVLYENNVLTLNMSIRNSTSELRYLTIDTVRAVDNNGNERFPSLFTVGGAQALIGERGRIYSPRKKGVSDRFDIRFQPGEELKARICFRNISSKVTAIGFLEMTVAPVSIRDSRGTFARLENDPLTIQFIDIVIPGS</sequence>
<keyword evidence="1" id="KW-0732">Signal</keyword>
<protein>
    <submittedName>
        <fullName evidence="3">Curli production assembly/transport component CsgG</fullName>
    </submittedName>
</protein>
<name>A0A1V6CED7_UNCT6</name>
<reference evidence="3" key="1">
    <citation type="submission" date="2017-02" db="EMBL/GenBank/DDBJ databases">
        <title>Delving into the versatile metabolic prowess of the omnipresent phylum Bacteroidetes.</title>
        <authorList>
            <person name="Nobu M.K."/>
            <person name="Mei R."/>
            <person name="Narihiro T."/>
            <person name="Kuroda K."/>
            <person name="Liu W.-T."/>
        </authorList>
    </citation>
    <scope>NUCLEOTIDE SEQUENCE</scope>
    <source>
        <strain evidence="3">ADurb.Bin131</strain>
    </source>
</reference>
<feature type="signal peptide" evidence="1">
    <location>
        <begin position="1"/>
        <end position="22"/>
    </location>
</feature>
<feature type="domain" description="FlgO" evidence="2">
    <location>
        <begin position="35"/>
        <end position="161"/>
    </location>
</feature>
<organism evidence="3">
    <name type="scientific">candidate division TA06 bacterium ADurb.Bin131</name>
    <dbReference type="NCBI Taxonomy" id="1852827"/>
    <lineage>
        <taxon>Bacteria</taxon>
        <taxon>Bacteria division TA06</taxon>
    </lineage>
</organism>
<dbReference type="AlphaFoldDB" id="A0A1V6CED7"/>
<accession>A0A1V6CED7</accession>
<feature type="chain" id="PRO_5012889875" evidence="1">
    <location>
        <begin position="23"/>
        <end position="340"/>
    </location>
</feature>
<evidence type="ECO:0000256" key="1">
    <source>
        <dbReference type="SAM" id="SignalP"/>
    </source>
</evidence>
<gene>
    <name evidence="3" type="ORF">BWX89_00068</name>
</gene>
<dbReference type="PROSITE" id="PS51257">
    <property type="entry name" value="PROKAR_LIPOPROTEIN"/>
    <property type="match status" value="1"/>
</dbReference>
<dbReference type="Pfam" id="PF17680">
    <property type="entry name" value="FlgO"/>
    <property type="match status" value="1"/>
</dbReference>
<evidence type="ECO:0000259" key="2">
    <source>
        <dbReference type="Pfam" id="PF17680"/>
    </source>
</evidence>